<dbReference type="InterPro" id="IPR014862">
    <property type="entry name" value="TrwC"/>
</dbReference>
<accession>F9ZL92</accession>
<dbReference type="Pfam" id="PF13604">
    <property type="entry name" value="AAA_30"/>
    <property type="match status" value="1"/>
</dbReference>
<sequence length="1055" mass="114890">MESKHEEYLTKAGEQRATGYYSMAGGAPSEWFGRGAEAQGLTGPVVAEDMIRALSGTVKHTGEDISTRGGQTAETRRMGEELTIAAPKSVSIMAVEDPRIVQAHQSAVRAAMKYVEQEMVHARIGKGGGKGNDFSGNLTAGLYVHEDARDSSTGRVAPHLHTHAIISNMTQRADGKWVNLKLDWGHNNEKKMAADAVYKAELAREVKALGYQIEKGKGADFEIAGITREQIEYFSPRSQDIKKEIGGERDAVSPKERQAAQNKTKGHKSTLNNIDQRYEWRKEFREQNMDLHSLHDAALRREAAGVQGSQITAEDALKSAIRHLSERDSVFSEQSLKAEALAAGLGDVSPEGLDAAIEARAGGLVYAGEAEGLNDRQFTTKAAIYTEAEILHRGKEGRGKAEAIYPVQEVQEPLEVITLNDKELQDGKRSYDNPVNNVEATGTLSANGLRELSEQRLDANQTGGEDSSVLHGNEGLDRSGNPDLRRSGDDPRINAIISTQEEKQGFKFSVGQKAAVELALSSNDRHLGVVGSSGAGKTTSMKVIVSEYQKAGYQVIGVAPTSKAKRELEGAGCNETVTLADALLRKPSLDESGKPTQKILYVMDEAGMVSSRDFDRFYKRADLENARSLVVGDPYQIESVEAGTPFAQLLETGSIDHVKIDEVQRQRAAPELLKIAQAFASGDAEKGVELAKPFMTQVAVAKGEDKDEALAKVAAQGYMSMTQEERADSYFIADTNKKRQAINDEVRSGLIKEGSLGANAVKITALDKLDLTKEAATKAENYVHKKDKDAEIIVEFNRTYKDKDSGVEAEAEKGSQWVVTNTSGGKLTLQDRNDPEKKLQVNPVKVSISAYTAREMELRSGDQVYFRKNDKTRDLINGTAGTVIVENGKASVKTDQGQIVPLHEVKGEVLDYGYAVTTHASQGGTKHTAIPVLTGGGRGMNANLAYVAMTRETHSLEVITDDVEKLGKSICKFSDRQSAIGAAKTEVSPELDEIRQARRAADYELGQAGDLAEKRSLEVEPEQEHIGEQEPEVGIADRKEYQFSSEQEHELELGD</sequence>
<name>F9ZL92_ACICS</name>
<dbReference type="SUPFAM" id="SSF52540">
    <property type="entry name" value="P-loop containing nucleoside triphosphate hydrolases"/>
    <property type="match status" value="2"/>
</dbReference>
<dbReference type="SMART" id="SM00382">
    <property type="entry name" value="AAA"/>
    <property type="match status" value="1"/>
</dbReference>
<dbReference type="SUPFAM" id="SSF55464">
    <property type="entry name" value="Origin of replication-binding domain, RBD-like"/>
    <property type="match status" value="1"/>
</dbReference>
<evidence type="ECO:0000313" key="3">
    <source>
        <dbReference type="EMBL" id="AEK57678.1"/>
    </source>
</evidence>
<dbReference type="NCBIfam" id="NF041492">
    <property type="entry name" value="MobF"/>
    <property type="match status" value="1"/>
</dbReference>
<dbReference type="InterPro" id="IPR003593">
    <property type="entry name" value="AAA+_ATPase"/>
</dbReference>
<reference evidence="3 4" key="1">
    <citation type="journal article" date="2011" name="J. Genet. Genomics">
        <title>Unraveling the Acidithiobacillus caldus complete genome and its central metabolisms for carbon assimilation.</title>
        <authorList>
            <person name="You X.Y."/>
            <person name="Guo X."/>
            <person name="Zheng H.J."/>
            <person name="Zhang M.J."/>
            <person name="Liu L.J."/>
            <person name="Zhu Y.Q."/>
            <person name="Zhu B."/>
            <person name="Wang S.Y."/>
            <person name="Zhao G.P."/>
            <person name="Poetsch A."/>
            <person name="Jiang C.Y."/>
            <person name="Liu S.J."/>
        </authorList>
    </citation>
    <scope>NUCLEOTIDE SEQUENCE [LARGE SCALE GENOMIC DNA]</scope>
    <source>
        <strain evidence="3 4">SM-1</strain>
    </source>
</reference>
<dbReference type="KEGG" id="acu:Atc_1029"/>
<feature type="region of interest" description="Disordered" evidence="1">
    <location>
        <begin position="246"/>
        <end position="269"/>
    </location>
</feature>
<gene>
    <name evidence="3" type="ordered locus">Atc_1029</name>
</gene>
<feature type="compositionally biased region" description="Polar residues" evidence="1">
    <location>
        <begin position="433"/>
        <end position="446"/>
    </location>
</feature>
<dbReference type="InterPro" id="IPR027417">
    <property type="entry name" value="P-loop_NTPase"/>
</dbReference>
<dbReference type="CDD" id="cd18809">
    <property type="entry name" value="SF1_C_RecD"/>
    <property type="match status" value="1"/>
</dbReference>
<dbReference type="CDD" id="cd17933">
    <property type="entry name" value="DEXSc_RecD-like"/>
    <property type="match status" value="1"/>
</dbReference>
<evidence type="ECO:0000259" key="2">
    <source>
        <dbReference type="SMART" id="SM00382"/>
    </source>
</evidence>
<dbReference type="Pfam" id="PF08751">
    <property type="entry name" value="TrwC"/>
    <property type="match status" value="1"/>
</dbReference>
<protein>
    <submittedName>
        <fullName evidence="3">TraI protein</fullName>
    </submittedName>
</protein>
<evidence type="ECO:0000313" key="4">
    <source>
        <dbReference type="Proteomes" id="UP000006135"/>
    </source>
</evidence>
<feature type="compositionally biased region" description="Basic and acidic residues" evidence="1">
    <location>
        <begin position="1011"/>
        <end position="1028"/>
    </location>
</feature>
<organism evidence="3 4">
    <name type="scientific">Acidithiobacillus caldus (strain SM-1)</name>
    <dbReference type="NCBI Taxonomy" id="990288"/>
    <lineage>
        <taxon>Bacteria</taxon>
        <taxon>Pseudomonadati</taxon>
        <taxon>Pseudomonadota</taxon>
        <taxon>Acidithiobacillia</taxon>
        <taxon>Acidithiobacillales</taxon>
        <taxon>Acidithiobacillaceae</taxon>
        <taxon>Acidithiobacillus</taxon>
    </lineage>
</organism>
<dbReference type="InterPro" id="IPR014059">
    <property type="entry name" value="TraI/TrwC_relax"/>
</dbReference>
<feature type="region of interest" description="Disordered" evidence="1">
    <location>
        <begin position="1005"/>
        <end position="1035"/>
    </location>
</feature>
<dbReference type="Gene3D" id="3.40.50.300">
    <property type="entry name" value="P-loop containing nucleotide triphosphate hydrolases"/>
    <property type="match status" value="2"/>
</dbReference>
<dbReference type="Proteomes" id="UP000006135">
    <property type="component" value="Chromosome"/>
</dbReference>
<keyword evidence="4" id="KW-1185">Reference proteome</keyword>
<feature type="compositionally biased region" description="Basic and acidic residues" evidence="1">
    <location>
        <begin position="246"/>
        <end position="258"/>
    </location>
</feature>
<dbReference type="EMBL" id="CP002573">
    <property type="protein sequence ID" value="AEK57678.1"/>
    <property type="molecule type" value="Genomic_DNA"/>
</dbReference>
<dbReference type="NCBIfam" id="TIGR02686">
    <property type="entry name" value="relax_trwC"/>
    <property type="match status" value="1"/>
</dbReference>
<feature type="domain" description="AAA+ ATPase" evidence="2">
    <location>
        <begin position="523"/>
        <end position="870"/>
    </location>
</feature>
<dbReference type="HOGENOM" id="CLU_001748_0_2_6"/>
<dbReference type="STRING" id="990288.Atc_1029"/>
<proteinExistence type="predicted"/>
<dbReference type="AlphaFoldDB" id="F9ZL92"/>
<feature type="compositionally biased region" description="Polar residues" evidence="1">
    <location>
        <begin position="259"/>
        <end position="269"/>
    </location>
</feature>
<evidence type="ECO:0000256" key="1">
    <source>
        <dbReference type="SAM" id="MobiDB-lite"/>
    </source>
</evidence>
<feature type="region of interest" description="Disordered" evidence="1">
    <location>
        <begin position="425"/>
        <end position="491"/>
    </location>
</feature>